<keyword evidence="2" id="KW-1133">Transmembrane helix</keyword>
<dbReference type="InterPro" id="IPR003607">
    <property type="entry name" value="HD/PDEase_dom"/>
</dbReference>
<dbReference type="Gene3D" id="6.10.340.10">
    <property type="match status" value="1"/>
</dbReference>
<dbReference type="PATRIC" id="fig|1457173.3.peg.3070"/>
<evidence type="ECO:0000256" key="1">
    <source>
        <dbReference type="SAM" id="MobiDB-lite"/>
    </source>
</evidence>
<evidence type="ECO:0000313" key="6">
    <source>
        <dbReference type="Proteomes" id="UP000020766"/>
    </source>
</evidence>
<dbReference type="PANTHER" id="PTHR43155:SF2">
    <property type="entry name" value="CYCLIC DI-GMP PHOSPHODIESTERASE PA4108"/>
    <property type="match status" value="1"/>
</dbReference>
<feature type="domain" description="HAMP" evidence="3">
    <location>
        <begin position="400"/>
        <end position="453"/>
    </location>
</feature>
<name>A0A014NYR6_9BURK</name>
<dbReference type="GO" id="GO:0007165">
    <property type="term" value="P:signal transduction"/>
    <property type="evidence" value="ECO:0007669"/>
    <property type="project" value="InterPro"/>
</dbReference>
<comment type="caution">
    <text evidence="5">The sequence shown here is derived from an EMBL/GenBank/DDBJ whole genome shotgun (WGS) entry which is preliminary data.</text>
</comment>
<dbReference type="Gene3D" id="1.10.3210.10">
    <property type="entry name" value="Hypothetical protein af1432"/>
    <property type="match status" value="2"/>
</dbReference>
<feature type="region of interest" description="Disordered" evidence="1">
    <location>
        <begin position="1"/>
        <end position="20"/>
    </location>
</feature>
<dbReference type="EMBL" id="JBOK01000021">
    <property type="protein sequence ID" value="EXU79040.1"/>
    <property type="molecule type" value="Genomic_DNA"/>
</dbReference>
<dbReference type="Proteomes" id="UP000020766">
    <property type="component" value="Unassembled WGS sequence"/>
</dbReference>
<evidence type="ECO:0000259" key="3">
    <source>
        <dbReference type="PROSITE" id="PS50885"/>
    </source>
</evidence>
<keyword evidence="6" id="KW-1185">Reference proteome</keyword>
<dbReference type="GO" id="GO:0016020">
    <property type="term" value="C:membrane"/>
    <property type="evidence" value="ECO:0007669"/>
    <property type="project" value="InterPro"/>
</dbReference>
<dbReference type="InterPro" id="IPR037522">
    <property type="entry name" value="HD_GYP_dom"/>
</dbReference>
<dbReference type="InterPro" id="IPR003660">
    <property type="entry name" value="HAMP_dom"/>
</dbReference>
<feature type="domain" description="HD-GYP" evidence="4">
    <location>
        <begin position="765"/>
        <end position="969"/>
    </location>
</feature>
<evidence type="ECO:0000259" key="4">
    <source>
        <dbReference type="PROSITE" id="PS51832"/>
    </source>
</evidence>
<reference evidence="5 6" key="1">
    <citation type="submission" date="2014-01" db="EMBL/GenBank/DDBJ databases">
        <title>Interspecies Systems Biology Uncovers Metabolites Affecting C. elegans Gene Expression and Life History Traits.</title>
        <authorList>
            <person name="Watson E."/>
            <person name="Macneil L.T."/>
            <person name="Ritter A.D."/>
            <person name="Yilmaz L.S."/>
            <person name="Rosebrock A.P."/>
            <person name="Caudy A.A."/>
            <person name="Walhout A.J."/>
        </authorList>
    </citation>
    <scope>NUCLEOTIDE SEQUENCE [LARGE SCALE GENOMIC DNA]</scope>
    <source>
        <strain evidence="5 6">DA1877</strain>
    </source>
</reference>
<dbReference type="SUPFAM" id="SSF109604">
    <property type="entry name" value="HD-domain/PDEase-like"/>
    <property type="match status" value="2"/>
</dbReference>
<proteinExistence type="predicted"/>
<feature type="transmembrane region" description="Helical" evidence="2">
    <location>
        <begin position="48"/>
        <end position="70"/>
    </location>
</feature>
<accession>A0A014NYR6</accession>
<evidence type="ECO:0000256" key="2">
    <source>
        <dbReference type="SAM" id="Phobius"/>
    </source>
</evidence>
<dbReference type="Gene3D" id="3.30.450.20">
    <property type="entry name" value="PAS domain"/>
    <property type="match status" value="1"/>
</dbReference>
<gene>
    <name evidence="5" type="ORF">AX13_08250</name>
</gene>
<dbReference type="CDD" id="cd00077">
    <property type="entry name" value="HDc"/>
    <property type="match status" value="1"/>
</dbReference>
<protein>
    <submittedName>
        <fullName evidence="5">Metal-dependent phosphohydrolase</fullName>
    </submittedName>
</protein>
<dbReference type="SMART" id="SM00471">
    <property type="entry name" value="HDc"/>
    <property type="match status" value="1"/>
</dbReference>
<keyword evidence="2" id="KW-0812">Transmembrane</keyword>
<dbReference type="PROSITE" id="PS50885">
    <property type="entry name" value="HAMP"/>
    <property type="match status" value="1"/>
</dbReference>
<sequence length="986" mass="109784">MHRRPRRDTTPPPTPSPPVAARCRHRFSRIYSMAEKTPALRTWPVRPVIAGMVVTAMCFVATVLITLNWFSSRSLLIDSAVQTSYYAAHAASEHARRLIEPASATLRTLSFDPLVTAPRQPERLARMRLLAAELIANPLVSAIYVGYADGDFLLIRPLENPQIRQQLQAPESASYLVQAVTREPQEPPAGSFYFYDANLDLVTQRHQADYQFDPRERSWYQKAQDRASTVLSDPYVFFSTRQVGISLSLLTPVSDAVVGLDIALHDLGQDLADLRITPGTELALVDGKGAVIAYSDMPALTDPAQGTPVLRPVDTLPTQALSTLRHIGQDGVPVSYTSEGRAWLGVILPFDALNRTDMRMLLTVPAAELLGGLQHSRTRMILIAGGLILLCLPLGWWAGSRIGQALEHVTAQAKRMSGFDFSRPPAQPTPLREVAELNRVMNHVSDTVEAFLSISQVLGSEPQIEAMLNLVLEKLVRATRCQGGAIYLSQQDQATMTRFAVVGDLNELGPQLHYVDRPKPATLQSGKTGARVQRIEFQLQGRTGEIEGMLVLLYENDQEHASPEFHAFAAKLTGMMTVAIETRQLIESQKQLFDAVIRVLADAIDAKSPYTGGHCERVPELAIMLANRLDAEATGPYADFSLSDEERYAFFLAAWLHDCGKITSAEHIVDKPTKLELIYNRIHEIRMRFEVLWRDADIAHLQALLQGEDAAAATAQRDQRHTQLQQDFAFVAACNIGGESLQDEAIARLQQLGATTWWRHFDDSLGLSTDELARLRQHRGPAPELPVAEPLLADKPEHRIPWGAHKPAVERGDPRNTLGFDMQLPAYRQHRGELHNLSIRRGTLTEEDRFAINEHIVHTLDMLKKLPWPRHLARVPDIAANHHERMDGAGYPRRLPGSAMQTTERIMAVADIFEALTAADRPYKPAKTLSESLRIMALMGKDGHIDTELFLYFLHSRVWQDYAAQYLLPAQIDAVDVAAIAGMLRP</sequence>
<dbReference type="Pfam" id="PF13487">
    <property type="entry name" value="HD_5"/>
    <property type="match status" value="1"/>
</dbReference>
<dbReference type="SUPFAM" id="SSF55781">
    <property type="entry name" value="GAF domain-like"/>
    <property type="match status" value="1"/>
</dbReference>
<dbReference type="GO" id="GO:0008081">
    <property type="term" value="F:phosphoric diester hydrolase activity"/>
    <property type="evidence" value="ECO:0007669"/>
    <property type="project" value="UniProtKB-ARBA"/>
</dbReference>
<evidence type="ECO:0000313" key="5">
    <source>
        <dbReference type="EMBL" id="EXU79040.1"/>
    </source>
</evidence>
<organism evidence="5 6">
    <name type="scientific">Comamonas aquatica DA1877</name>
    <dbReference type="NCBI Taxonomy" id="1457173"/>
    <lineage>
        <taxon>Bacteria</taxon>
        <taxon>Pseudomonadati</taxon>
        <taxon>Pseudomonadota</taxon>
        <taxon>Betaproteobacteria</taxon>
        <taxon>Burkholderiales</taxon>
        <taxon>Comamonadaceae</taxon>
        <taxon>Comamonas</taxon>
    </lineage>
</organism>
<keyword evidence="2" id="KW-0472">Membrane</keyword>
<dbReference type="AlphaFoldDB" id="A0A014NYR6"/>
<dbReference type="PANTHER" id="PTHR43155">
    <property type="entry name" value="CYCLIC DI-GMP PHOSPHODIESTERASE PA4108-RELATED"/>
    <property type="match status" value="1"/>
</dbReference>
<keyword evidence="5" id="KW-0378">Hydrolase</keyword>
<dbReference type="PROSITE" id="PS51832">
    <property type="entry name" value="HD_GYP"/>
    <property type="match status" value="1"/>
</dbReference>